<evidence type="ECO:0000313" key="3">
    <source>
        <dbReference type="Proteomes" id="UP000001064"/>
    </source>
</evidence>
<evidence type="ECO:0000313" key="2">
    <source>
        <dbReference type="EMBL" id="EGC39057.1"/>
    </source>
</evidence>
<dbReference type="OrthoDB" id="22782at2759"/>
<name>F0ZAE3_DICPU</name>
<reference evidence="3" key="1">
    <citation type="journal article" date="2011" name="Genome Biol.">
        <title>Comparative genomics of the social amoebae Dictyostelium discoideum and Dictyostelium purpureum.</title>
        <authorList>
            <consortium name="US DOE Joint Genome Institute (JGI-PGF)"/>
            <person name="Sucgang R."/>
            <person name="Kuo A."/>
            <person name="Tian X."/>
            <person name="Salerno W."/>
            <person name="Parikh A."/>
            <person name="Feasley C.L."/>
            <person name="Dalin E."/>
            <person name="Tu H."/>
            <person name="Huang E."/>
            <person name="Barry K."/>
            <person name="Lindquist E."/>
            <person name="Shapiro H."/>
            <person name="Bruce D."/>
            <person name="Schmutz J."/>
            <person name="Salamov A."/>
            <person name="Fey P."/>
            <person name="Gaudet P."/>
            <person name="Anjard C."/>
            <person name="Babu M.M."/>
            <person name="Basu S."/>
            <person name="Bushmanova Y."/>
            <person name="van der Wel H."/>
            <person name="Katoh-Kurasawa M."/>
            <person name="Dinh C."/>
            <person name="Coutinho P.M."/>
            <person name="Saito T."/>
            <person name="Elias M."/>
            <person name="Schaap P."/>
            <person name="Kay R.R."/>
            <person name="Henrissat B."/>
            <person name="Eichinger L."/>
            <person name="Rivero F."/>
            <person name="Putnam N.H."/>
            <person name="West C.M."/>
            <person name="Loomis W.F."/>
            <person name="Chisholm R.L."/>
            <person name="Shaulsky G."/>
            <person name="Strassmann J.E."/>
            <person name="Queller D.C."/>
            <person name="Kuspa A."/>
            <person name="Grigoriev I.V."/>
        </authorList>
    </citation>
    <scope>NUCLEOTIDE SEQUENCE [LARGE SCALE GENOMIC DNA]</scope>
    <source>
        <strain evidence="3">QSDP1</strain>
    </source>
</reference>
<dbReference type="EMBL" id="GL870964">
    <property type="protein sequence ID" value="EGC39057.1"/>
    <property type="molecule type" value="Genomic_DNA"/>
</dbReference>
<keyword evidence="1" id="KW-0732">Signal</keyword>
<dbReference type="Proteomes" id="UP000001064">
    <property type="component" value="Unassembled WGS sequence"/>
</dbReference>
<dbReference type="VEuPathDB" id="AmoebaDB:DICPUDRAFT_148209"/>
<dbReference type="InParanoid" id="F0ZAE3"/>
<feature type="chain" id="PRO_5003264978" evidence="1">
    <location>
        <begin position="21"/>
        <end position="234"/>
    </location>
</feature>
<sequence>MYKLIVFLIFVILAINNVNAFFNGKVFIMETYDSDDCSGEVKIHRALMYHNRNWTFQTVWDEHYRNMDCSATNPDLIKNNASCVWSNCFCDNDSCRTYFQVGQCIKEEKFGISNKLVYKKINYDERNYCTFNEGFYLVGDDVPLGLTIYKKNYCYKNIAYIECDLSHTGIRYCKDDEQIVKFSSGSIVVHNEECGYSELMFGSAGWWDNMLRDEPYFLKNKKSPRDIITILIII</sequence>
<protein>
    <submittedName>
        <fullName evidence="2">Uncharacterized protein</fullName>
    </submittedName>
</protein>
<organism evidence="2 3">
    <name type="scientific">Dictyostelium purpureum</name>
    <name type="common">Slime mold</name>
    <dbReference type="NCBI Taxonomy" id="5786"/>
    <lineage>
        <taxon>Eukaryota</taxon>
        <taxon>Amoebozoa</taxon>
        <taxon>Evosea</taxon>
        <taxon>Eumycetozoa</taxon>
        <taxon>Dictyostelia</taxon>
        <taxon>Dictyosteliales</taxon>
        <taxon>Dictyosteliaceae</taxon>
        <taxon>Dictyostelium</taxon>
    </lineage>
</organism>
<dbReference type="FunCoup" id="F0ZAE3">
    <property type="interactions" value="398"/>
</dbReference>
<accession>F0ZAE3</accession>
<dbReference type="GeneID" id="10506085"/>
<dbReference type="KEGG" id="dpp:DICPUDRAFT_148209"/>
<dbReference type="AlphaFoldDB" id="F0ZAE3"/>
<keyword evidence="3" id="KW-1185">Reference proteome</keyword>
<evidence type="ECO:0000256" key="1">
    <source>
        <dbReference type="SAM" id="SignalP"/>
    </source>
</evidence>
<gene>
    <name evidence="2" type="ORF">DICPUDRAFT_148209</name>
</gene>
<dbReference type="eggNOG" id="ENOG502RI87">
    <property type="taxonomic scope" value="Eukaryota"/>
</dbReference>
<dbReference type="OMA" id="NYSSHYL"/>
<proteinExistence type="predicted"/>
<feature type="signal peptide" evidence="1">
    <location>
        <begin position="1"/>
        <end position="20"/>
    </location>
</feature>
<dbReference type="RefSeq" id="XP_003284407.1">
    <property type="nucleotide sequence ID" value="XM_003284359.1"/>
</dbReference>